<dbReference type="Proteomes" id="UP000016936">
    <property type="component" value="Unassembled WGS sequence"/>
</dbReference>
<dbReference type="EMBL" id="KB445586">
    <property type="protein sequence ID" value="EMD86098.1"/>
    <property type="molecule type" value="Genomic_DNA"/>
</dbReference>
<organism evidence="2 3">
    <name type="scientific">Cochliobolus heterostrophus (strain C5 / ATCC 48332 / race O)</name>
    <name type="common">Southern corn leaf blight fungus</name>
    <name type="synonym">Bipolaris maydis</name>
    <dbReference type="NCBI Taxonomy" id="701091"/>
    <lineage>
        <taxon>Eukaryota</taxon>
        <taxon>Fungi</taxon>
        <taxon>Dikarya</taxon>
        <taxon>Ascomycota</taxon>
        <taxon>Pezizomycotina</taxon>
        <taxon>Dothideomycetes</taxon>
        <taxon>Pleosporomycetidae</taxon>
        <taxon>Pleosporales</taxon>
        <taxon>Pleosporineae</taxon>
        <taxon>Pleosporaceae</taxon>
        <taxon>Bipolaris</taxon>
    </lineage>
</organism>
<reference evidence="2 3" key="1">
    <citation type="journal article" date="2012" name="PLoS Pathog.">
        <title>Diverse lifestyles and strategies of plant pathogenesis encoded in the genomes of eighteen Dothideomycetes fungi.</title>
        <authorList>
            <person name="Ohm R.A."/>
            <person name="Feau N."/>
            <person name="Henrissat B."/>
            <person name="Schoch C.L."/>
            <person name="Horwitz B.A."/>
            <person name="Barry K.W."/>
            <person name="Condon B.J."/>
            <person name="Copeland A.C."/>
            <person name="Dhillon B."/>
            <person name="Glaser F."/>
            <person name="Hesse C.N."/>
            <person name="Kosti I."/>
            <person name="LaButti K."/>
            <person name="Lindquist E.A."/>
            <person name="Lucas S."/>
            <person name="Salamov A.A."/>
            <person name="Bradshaw R.E."/>
            <person name="Ciuffetti L."/>
            <person name="Hamelin R.C."/>
            <person name="Kema G.H.J."/>
            <person name="Lawrence C."/>
            <person name="Scott J.A."/>
            <person name="Spatafora J.W."/>
            <person name="Turgeon B.G."/>
            <person name="de Wit P.J.G.M."/>
            <person name="Zhong S."/>
            <person name="Goodwin S.B."/>
            <person name="Grigoriev I.V."/>
        </authorList>
    </citation>
    <scope>NUCLEOTIDE SEQUENCE [LARGE SCALE GENOMIC DNA]</scope>
    <source>
        <strain evidence="3">C5 / ATCC 48332 / race O</strain>
    </source>
</reference>
<keyword evidence="3" id="KW-1185">Reference proteome</keyword>
<keyword evidence="1" id="KW-0812">Transmembrane</keyword>
<dbReference type="HOGENOM" id="CLU_1165724_0_0_1"/>
<feature type="transmembrane region" description="Helical" evidence="1">
    <location>
        <begin position="128"/>
        <end position="155"/>
    </location>
</feature>
<keyword evidence="1" id="KW-0472">Membrane</keyword>
<sequence>MCAQILKERSLVKEKGEVLYEIIAFDESNCDSPRSEFSKHGQNLIVGGWFSKAAVDEILGMFAMDTAANNRTRRLAMTATPSSHPLRTVKDNNTMSSVSHMFVWGVTLALIARPWLTGDQPTIHWKLQIVQLMIAIVILFIAILCAFHVFSMFAVHVLSAEALERFHAQREIWKHFKSSTSGEDKVGIQDTLEYARSTAQRLYGDPGGIFFHRWHRSPILVIPIHCDANGLCSIVQQH</sequence>
<name>M2UDN2_COCH5</name>
<evidence type="ECO:0000313" key="2">
    <source>
        <dbReference type="EMBL" id="EMD86098.1"/>
    </source>
</evidence>
<evidence type="ECO:0000256" key="1">
    <source>
        <dbReference type="SAM" id="Phobius"/>
    </source>
</evidence>
<proteinExistence type="predicted"/>
<keyword evidence="1" id="KW-1133">Transmembrane helix</keyword>
<reference evidence="3" key="2">
    <citation type="journal article" date="2013" name="PLoS Genet.">
        <title>Comparative genome structure, secondary metabolite, and effector coding capacity across Cochliobolus pathogens.</title>
        <authorList>
            <person name="Condon B.J."/>
            <person name="Leng Y."/>
            <person name="Wu D."/>
            <person name="Bushley K.E."/>
            <person name="Ohm R.A."/>
            <person name="Otillar R."/>
            <person name="Martin J."/>
            <person name="Schackwitz W."/>
            <person name="Grimwood J."/>
            <person name="MohdZainudin N."/>
            <person name="Xue C."/>
            <person name="Wang R."/>
            <person name="Manning V.A."/>
            <person name="Dhillon B."/>
            <person name="Tu Z.J."/>
            <person name="Steffenson B.J."/>
            <person name="Salamov A."/>
            <person name="Sun H."/>
            <person name="Lowry S."/>
            <person name="LaButti K."/>
            <person name="Han J."/>
            <person name="Copeland A."/>
            <person name="Lindquist E."/>
            <person name="Barry K."/>
            <person name="Schmutz J."/>
            <person name="Baker S.E."/>
            <person name="Ciuffetti L.M."/>
            <person name="Grigoriev I.V."/>
            <person name="Zhong S."/>
            <person name="Turgeon B.G."/>
        </authorList>
    </citation>
    <scope>NUCLEOTIDE SEQUENCE [LARGE SCALE GENOMIC DNA]</scope>
    <source>
        <strain evidence="3">C5 / ATCC 48332 / race O</strain>
    </source>
</reference>
<gene>
    <name evidence="2" type="ORF">COCHEDRAFT_1207624</name>
</gene>
<dbReference type="AlphaFoldDB" id="M2UDN2"/>
<protein>
    <submittedName>
        <fullName evidence="2">Uncharacterized protein</fullName>
    </submittedName>
</protein>
<accession>M2UDN2</accession>
<feature type="transmembrane region" description="Helical" evidence="1">
    <location>
        <begin position="97"/>
        <end position="116"/>
    </location>
</feature>
<evidence type="ECO:0000313" key="3">
    <source>
        <dbReference type="Proteomes" id="UP000016936"/>
    </source>
</evidence>